<evidence type="ECO:0000256" key="5">
    <source>
        <dbReference type="ARBA" id="ARBA00022989"/>
    </source>
</evidence>
<evidence type="ECO:0000313" key="9">
    <source>
        <dbReference type="EMBL" id="MYN39676.1"/>
    </source>
</evidence>
<dbReference type="InterPro" id="IPR004681">
    <property type="entry name" value="TRAP_DctM"/>
</dbReference>
<dbReference type="PIRSF" id="PIRSF006066">
    <property type="entry name" value="HI0050"/>
    <property type="match status" value="1"/>
</dbReference>
<evidence type="ECO:0000256" key="4">
    <source>
        <dbReference type="ARBA" id="ARBA00022692"/>
    </source>
</evidence>
<feature type="transmembrane region" description="Helical" evidence="7">
    <location>
        <begin position="304"/>
        <end position="326"/>
    </location>
</feature>
<dbReference type="PANTHER" id="PTHR33362:SF5">
    <property type="entry name" value="C4-DICARBOXYLATE TRAP TRANSPORTER LARGE PERMEASE PROTEIN DCTM"/>
    <property type="match status" value="1"/>
</dbReference>
<protein>
    <recommendedName>
        <fullName evidence="7">TRAP transporter large permease protein</fullName>
    </recommendedName>
</protein>
<feature type="transmembrane region" description="Helical" evidence="7">
    <location>
        <begin position="268"/>
        <end position="292"/>
    </location>
</feature>
<organism evidence="9 10">
    <name type="scientific">Duganella margarita</name>
    <dbReference type="NCBI Taxonomy" id="2692170"/>
    <lineage>
        <taxon>Bacteria</taxon>
        <taxon>Pseudomonadati</taxon>
        <taxon>Pseudomonadota</taxon>
        <taxon>Betaproteobacteria</taxon>
        <taxon>Burkholderiales</taxon>
        <taxon>Oxalobacteraceae</taxon>
        <taxon>Telluria group</taxon>
        <taxon>Duganella</taxon>
    </lineage>
</organism>
<dbReference type="Pfam" id="PF06808">
    <property type="entry name" value="DctM"/>
    <property type="match status" value="1"/>
</dbReference>
<feature type="transmembrane region" description="Helical" evidence="7">
    <location>
        <begin position="171"/>
        <end position="193"/>
    </location>
</feature>
<keyword evidence="7" id="KW-0813">Transport</keyword>
<feature type="transmembrane region" description="Helical" evidence="7">
    <location>
        <begin position="86"/>
        <end position="107"/>
    </location>
</feature>
<keyword evidence="2" id="KW-1003">Cell membrane</keyword>
<dbReference type="EMBL" id="WWCS01000005">
    <property type="protein sequence ID" value="MYN39676.1"/>
    <property type="molecule type" value="Genomic_DNA"/>
</dbReference>
<feature type="transmembrane region" description="Helical" evidence="7">
    <location>
        <begin position="113"/>
        <end position="131"/>
    </location>
</feature>
<evidence type="ECO:0000256" key="6">
    <source>
        <dbReference type="ARBA" id="ARBA00023136"/>
    </source>
</evidence>
<dbReference type="InterPro" id="IPR010656">
    <property type="entry name" value="DctM"/>
</dbReference>
<feature type="domain" description="TRAP C4-dicarboxylate transport system permease DctM subunit" evidence="8">
    <location>
        <begin position="7"/>
        <end position="416"/>
    </location>
</feature>
<dbReference type="Proteomes" id="UP000466332">
    <property type="component" value="Unassembled WGS sequence"/>
</dbReference>
<dbReference type="PANTHER" id="PTHR33362">
    <property type="entry name" value="SIALIC ACID TRAP TRANSPORTER PERMEASE PROTEIN SIAT-RELATED"/>
    <property type="match status" value="1"/>
</dbReference>
<feature type="transmembrane region" description="Helical" evidence="7">
    <location>
        <begin position="240"/>
        <end position="256"/>
    </location>
</feature>
<comment type="caution">
    <text evidence="9">The sequence shown here is derived from an EMBL/GenBank/DDBJ whole genome shotgun (WGS) entry which is preliminary data.</text>
</comment>
<dbReference type="NCBIfam" id="TIGR00786">
    <property type="entry name" value="dctM"/>
    <property type="match status" value="1"/>
</dbReference>
<evidence type="ECO:0000256" key="2">
    <source>
        <dbReference type="ARBA" id="ARBA00022475"/>
    </source>
</evidence>
<comment type="function">
    <text evidence="7">Part of the tripartite ATP-independent periplasmic (TRAP) transport system.</text>
</comment>
<evidence type="ECO:0000256" key="7">
    <source>
        <dbReference type="RuleBase" id="RU369079"/>
    </source>
</evidence>
<feature type="transmembrane region" description="Helical" evidence="7">
    <location>
        <begin position="56"/>
        <end position="74"/>
    </location>
</feature>
<evidence type="ECO:0000256" key="1">
    <source>
        <dbReference type="ARBA" id="ARBA00004429"/>
    </source>
</evidence>
<keyword evidence="6 7" id="KW-0472">Membrane</keyword>
<keyword evidence="3 7" id="KW-0997">Cell inner membrane</keyword>
<comment type="similarity">
    <text evidence="7">Belongs to the TRAP transporter large permease family.</text>
</comment>
<keyword evidence="10" id="KW-1185">Reference proteome</keyword>
<feature type="transmembrane region" description="Helical" evidence="7">
    <location>
        <begin position="333"/>
        <end position="352"/>
    </location>
</feature>
<keyword evidence="5 7" id="KW-1133">Transmembrane helix</keyword>
<feature type="transmembrane region" description="Helical" evidence="7">
    <location>
        <begin position="392"/>
        <end position="413"/>
    </location>
</feature>
<accession>A0ABW9WEX6</accession>
<gene>
    <name evidence="9" type="ORF">GTP55_09855</name>
</gene>
<keyword evidence="4 7" id="KW-0812">Transmembrane</keyword>
<proteinExistence type="inferred from homology"/>
<feature type="transmembrane region" description="Helical" evidence="7">
    <location>
        <begin position="358"/>
        <end position="380"/>
    </location>
</feature>
<evidence type="ECO:0000259" key="8">
    <source>
        <dbReference type="Pfam" id="PF06808"/>
    </source>
</evidence>
<comment type="subcellular location">
    <subcellularLocation>
        <location evidence="1 7">Cell inner membrane</location>
        <topology evidence="1 7">Multi-pass membrane protein</topology>
    </subcellularLocation>
</comment>
<evidence type="ECO:0000256" key="3">
    <source>
        <dbReference type="ARBA" id="ARBA00022519"/>
    </source>
</evidence>
<sequence>MNALIIFVLLLALMLTGMPISISLGLTVLTFLFTMTEVPIDTVALKLFTGIEKFEIMAIPFFILAGNFLTHGGVARRMINFASSMVGHWHGGLALAGVLACALFAAVSGSSPATVVAIGSIILPAMVRQGYPKSFGAGVITTSGALGILIPPSIVMVMYSVTTNTSVGKLFMAGVVPGIMLAFFLGLTTWWLARKHNYPRMPKASWGERWSTFRKSAWGLLLIVIVMGGIYSGSFTPTEAAAMAAVYAFFIAVFVYKDLKLKQVGKVLLDSAAMSAMLLYIITNAILFSFLMTSENIPQAMAEWITGQGLGVVTFLLVVNILLLLAGNVMEPSSIVLIMAPILFPVAMKLGIDPVHFGILIVVNMEVGMCHPPVGLNLYVASGITKMGITELTVAVWPWLLTMLGFLILVTYIPQISLWLPNLIYS</sequence>
<comment type="subunit">
    <text evidence="7">The complex comprises the extracytoplasmic solute receptor protein and the two transmembrane proteins.</text>
</comment>
<name>A0ABW9WEX6_9BURK</name>
<evidence type="ECO:0000313" key="10">
    <source>
        <dbReference type="Proteomes" id="UP000466332"/>
    </source>
</evidence>
<feature type="transmembrane region" description="Helical" evidence="7">
    <location>
        <begin position="217"/>
        <end position="234"/>
    </location>
</feature>
<reference evidence="9 10" key="1">
    <citation type="submission" date="2019-12" db="EMBL/GenBank/DDBJ databases">
        <title>Novel species isolated from a subtropical stream in China.</title>
        <authorList>
            <person name="Lu H."/>
        </authorList>
    </citation>
    <scope>NUCLEOTIDE SEQUENCE [LARGE SCALE GENOMIC DNA]</scope>
    <source>
        <strain evidence="9 10">FT109W</strain>
    </source>
</reference>
<dbReference type="RefSeq" id="WP_161044756.1">
    <property type="nucleotide sequence ID" value="NZ_WWCS01000005.1"/>
</dbReference>
<feature type="transmembrane region" description="Helical" evidence="7">
    <location>
        <begin position="138"/>
        <end position="159"/>
    </location>
</feature>